<proteinExistence type="predicted"/>
<dbReference type="OMA" id="HESHRVG"/>
<dbReference type="InParanoid" id="A8PHT7"/>
<dbReference type="InterPro" id="IPR036397">
    <property type="entry name" value="RNaseH_sf"/>
</dbReference>
<dbReference type="HOGENOM" id="CLU_446190_0_0_1"/>
<evidence type="ECO:0008006" key="4">
    <source>
        <dbReference type="Google" id="ProtNLM"/>
    </source>
</evidence>
<dbReference type="Proteomes" id="UP000001861">
    <property type="component" value="Unassembled WGS sequence"/>
</dbReference>
<dbReference type="OrthoDB" id="3267861at2759"/>
<name>A8PHT7_COPC7</name>
<dbReference type="RefSeq" id="XP_001841462.2">
    <property type="nucleotide sequence ID" value="XM_001841410.2"/>
</dbReference>
<organism evidence="2 3">
    <name type="scientific">Coprinopsis cinerea (strain Okayama-7 / 130 / ATCC MYA-4618 / FGSC 9003)</name>
    <name type="common">Inky cap fungus</name>
    <name type="synonym">Hormographiella aspergillata</name>
    <dbReference type="NCBI Taxonomy" id="240176"/>
    <lineage>
        <taxon>Eukaryota</taxon>
        <taxon>Fungi</taxon>
        <taxon>Dikarya</taxon>
        <taxon>Basidiomycota</taxon>
        <taxon>Agaricomycotina</taxon>
        <taxon>Agaricomycetes</taxon>
        <taxon>Agaricomycetidae</taxon>
        <taxon>Agaricales</taxon>
        <taxon>Agaricineae</taxon>
        <taxon>Psathyrellaceae</taxon>
        <taxon>Coprinopsis</taxon>
    </lineage>
</organism>
<reference evidence="2 3" key="1">
    <citation type="journal article" date="2010" name="Proc. Natl. Acad. Sci. U.S.A.">
        <title>Insights into evolution of multicellular fungi from the assembled chromosomes of the mushroom Coprinopsis cinerea (Coprinus cinereus).</title>
        <authorList>
            <person name="Stajich J.E."/>
            <person name="Wilke S.K."/>
            <person name="Ahren D."/>
            <person name="Au C.H."/>
            <person name="Birren B.W."/>
            <person name="Borodovsky M."/>
            <person name="Burns C."/>
            <person name="Canback B."/>
            <person name="Casselton L.A."/>
            <person name="Cheng C.K."/>
            <person name="Deng J."/>
            <person name="Dietrich F.S."/>
            <person name="Fargo D.C."/>
            <person name="Farman M.L."/>
            <person name="Gathman A.C."/>
            <person name="Goldberg J."/>
            <person name="Guigo R."/>
            <person name="Hoegger P.J."/>
            <person name="Hooker J.B."/>
            <person name="Huggins A."/>
            <person name="James T.Y."/>
            <person name="Kamada T."/>
            <person name="Kilaru S."/>
            <person name="Kodira C."/>
            <person name="Kues U."/>
            <person name="Kupfer D."/>
            <person name="Kwan H.S."/>
            <person name="Lomsadze A."/>
            <person name="Li W."/>
            <person name="Lilly W.W."/>
            <person name="Ma L.J."/>
            <person name="Mackey A.J."/>
            <person name="Manning G."/>
            <person name="Martin F."/>
            <person name="Muraguchi H."/>
            <person name="Natvig D.O."/>
            <person name="Palmerini H."/>
            <person name="Ramesh M.A."/>
            <person name="Rehmeyer C.J."/>
            <person name="Roe B.A."/>
            <person name="Shenoy N."/>
            <person name="Stanke M."/>
            <person name="Ter-Hovhannisyan V."/>
            <person name="Tunlid A."/>
            <person name="Velagapudi R."/>
            <person name="Vision T.J."/>
            <person name="Zeng Q."/>
            <person name="Zolan M.E."/>
            <person name="Pukkila P.J."/>
        </authorList>
    </citation>
    <scope>NUCLEOTIDE SEQUENCE [LARGE SCALE GENOMIC DNA]</scope>
    <source>
        <strain evidence="3">Okayama-7 / 130 / ATCC MYA-4618 / FGSC 9003</strain>
    </source>
</reference>
<dbReference type="GO" id="GO:0003676">
    <property type="term" value="F:nucleic acid binding"/>
    <property type="evidence" value="ECO:0007669"/>
    <property type="project" value="InterPro"/>
</dbReference>
<feature type="region of interest" description="Disordered" evidence="1">
    <location>
        <begin position="392"/>
        <end position="425"/>
    </location>
</feature>
<dbReference type="KEGG" id="cci:CC1G_12782"/>
<feature type="compositionally biased region" description="Basic and acidic residues" evidence="1">
    <location>
        <begin position="199"/>
        <end position="211"/>
    </location>
</feature>
<protein>
    <recommendedName>
        <fullName evidence="4">Reverse transcriptase zinc-binding domain-containing protein</fullName>
    </recommendedName>
</protein>
<evidence type="ECO:0000313" key="2">
    <source>
        <dbReference type="EMBL" id="EAU80349.2"/>
    </source>
</evidence>
<gene>
    <name evidence="2" type="ORF">CC1G_12782</name>
</gene>
<evidence type="ECO:0000256" key="1">
    <source>
        <dbReference type="SAM" id="MobiDB-lite"/>
    </source>
</evidence>
<feature type="region of interest" description="Disordered" evidence="1">
    <location>
        <begin position="175"/>
        <end position="216"/>
    </location>
</feature>
<dbReference type="EMBL" id="AACS02000017">
    <property type="protein sequence ID" value="EAU80349.2"/>
    <property type="molecule type" value="Genomic_DNA"/>
</dbReference>
<comment type="caution">
    <text evidence="2">The sequence shown here is derived from an EMBL/GenBank/DDBJ whole genome shotgun (WGS) entry which is preliminary data.</text>
</comment>
<accession>A8PHT7</accession>
<sequence>MGFAGGRVSVKRLNTRMTHYTPLATFLTQCNHDVKFIGSGKDTKASMYYRVSVKRLNARMTHYTPLATFLTQCNHDVKFIGSGKDTKASMYYVTEYITKPPLTVHAGLAALSYAIRHYVRIGRRTVDVKAARCLRNNHGIKTVGDLRWDTGNQNCQNAPACAAMKDALMSRVSNKMNPTLQTPRKDGLDMTPRTKKKEKSKDLKSEGRRVDPNVTETGHPRKAIRIFTKGQKYITGKEERLTTRPARRMKGSRHTWTVSITVKKQLSHDGSTIQVGIARDGTTKSTEGYYFKYDGNVEGGEILAIREQIEAKGEITIRTQNKRIIEVLTDKLEEIEDSDWVDMENVREWKSLVSTIRRKGNAVHFEWITKDTRTHLDEIAKREMEREDLPVREPNHKTYNREREQKERTRREKETEGTRREMGWDKSSERTIRTSLWKGPFTNKHSDFIWKIRNDRVKCGKFFLHMPGWEDKAYCTCGDIESVEHIVLKCRDNRCEEAWNMAGQLWERAHGKENFKKPTIATIEAIPVVTIKKDGKESKEMTEMYKVLIMETVWALWCQRKSVLDKINDRVTIDIFKLKLSDAWHVDKEKTKAKWGNLVREENNELVPQVLP</sequence>
<keyword evidence="3" id="KW-1185">Reference proteome</keyword>
<dbReference type="Gene3D" id="3.30.420.10">
    <property type="entry name" value="Ribonuclease H-like superfamily/Ribonuclease H"/>
    <property type="match status" value="1"/>
</dbReference>
<evidence type="ECO:0000313" key="3">
    <source>
        <dbReference type="Proteomes" id="UP000001861"/>
    </source>
</evidence>
<dbReference type="GeneID" id="6018173"/>
<dbReference type="VEuPathDB" id="FungiDB:CC1G_12782"/>
<dbReference type="AlphaFoldDB" id="A8PHT7"/>